<proteinExistence type="predicted"/>
<keyword evidence="3" id="KW-1185">Reference proteome</keyword>
<evidence type="ECO:0000313" key="2">
    <source>
        <dbReference type="EMBL" id="MBM7035489.1"/>
    </source>
</evidence>
<feature type="transmembrane region" description="Helical" evidence="1">
    <location>
        <begin position="70"/>
        <end position="92"/>
    </location>
</feature>
<protein>
    <submittedName>
        <fullName evidence="2">DUF3179 domain-containing protein</fullName>
    </submittedName>
</protein>
<evidence type="ECO:0000256" key="1">
    <source>
        <dbReference type="SAM" id="Phobius"/>
    </source>
</evidence>
<keyword evidence="1" id="KW-0472">Membrane</keyword>
<dbReference type="Proteomes" id="UP000809621">
    <property type="component" value="Unassembled WGS sequence"/>
</dbReference>
<comment type="caution">
    <text evidence="2">The sequence shown here is derived from an EMBL/GenBank/DDBJ whole genome shotgun (WGS) entry which is preliminary data.</text>
</comment>
<gene>
    <name evidence="2" type="ORF">JQC93_03635</name>
</gene>
<keyword evidence="1" id="KW-0812">Transmembrane</keyword>
<dbReference type="RefSeq" id="WP_205157086.1">
    <property type="nucleotide sequence ID" value="NZ_JAFEUM010000001.1"/>
</dbReference>
<feature type="transmembrane region" description="Helical" evidence="1">
    <location>
        <begin position="6"/>
        <end position="23"/>
    </location>
</feature>
<dbReference type="Pfam" id="PF11376">
    <property type="entry name" value="DUF3179"/>
    <property type="match status" value="1"/>
</dbReference>
<evidence type="ECO:0000313" key="3">
    <source>
        <dbReference type="Proteomes" id="UP000809621"/>
    </source>
</evidence>
<keyword evidence="1" id="KW-1133">Transmembrane helix</keyword>
<dbReference type="InterPro" id="IPR021516">
    <property type="entry name" value="DUF3179"/>
</dbReference>
<name>A0ABS2HHC0_9VIBR</name>
<dbReference type="EMBL" id="JAFEUM010000001">
    <property type="protein sequence ID" value="MBM7035489.1"/>
    <property type="molecule type" value="Genomic_DNA"/>
</dbReference>
<feature type="transmembrane region" description="Helical" evidence="1">
    <location>
        <begin position="44"/>
        <end position="64"/>
    </location>
</feature>
<reference evidence="2 3" key="1">
    <citation type="submission" date="2021-02" db="EMBL/GenBank/DDBJ databases">
        <authorList>
            <person name="Park J.-S."/>
        </authorList>
    </citation>
    <scope>NUCLEOTIDE SEQUENCE [LARGE SCALE GENOMIC DNA]</scope>
    <source>
        <strain evidence="2 3">188UL20-2</strain>
    </source>
</reference>
<organism evidence="2 3">
    <name type="scientific">Vibrio ulleungensis</name>
    <dbReference type="NCBI Taxonomy" id="2807619"/>
    <lineage>
        <taxon>Bacteria</taxon>
        <taxon>Pseudomonadati</taxon>
        <taxon>Pseudomonadota</taxon>
        <taxon>Gammaproteobacteria</taxon>
        <taxon>Vibrionales</taxon>
        <taxon>Vibrionaceae</taxon>
        <taxon>Vibrio</taxon>
    </lineage>
</organism>
<accession>A0ABS2HHC0</accession>
<sequence>MEALFWIALITAMVANVRIFWDLSDFSQLLNIRAFPRSTFMKTWYMRNSLKWTSIVGGLVAIGINFQAHIMPWTLLGSILFVGFLFYYAGLINPKFMMPQKMDDGQFVDIKQGAKKIRPHNEVMVMVNNGHARAHADFEMWRPHIAGNKEKGLGGEDIVMTYCSLSNVCVGVRPYIDGERLDLHVATQLENNLLMEDKSTGEPIQQLGLARECNLGSSMKEFPTFKMPYSKFCEAYPDGEVFIESRPSFFRNPLGFLHEVVMDGLFYLHVNKQRNNDEFLFDTCKNHDPDERLHKKEHVWALNMGDVYTCFDMAFLKSHHNLANVIVGGKRLVIHYDEQYESVGVWYNPSEEDVTKINFFGESNHGQLERVESVKAGIFYGVWYNFYPQTSVNLNEAA</sequence>